<evidence type="ECO:0000313" key="14">
    <source>
        <dbReference type="EMBL" id="KAJ1916166.1"/>
    </source>
</evidence>
<dbReference type="Proteomes" id="UP001150538">
    <property type="component" value="Unassembled WGS sequence"/>
</dbReference>
<evidence type="ECO:0000256" key="13">
    <source>
        <dbReference type="SAM" id="MobiDB-lite"/>
    </source>
</evidence>
<dbReference type="PANTHER" id="PTHR10067">
    <property type="entry name" value="PHOSPHATIDYLSERINE DECARBOXYLASE"/>
    <property type="match status" value="1"/>
</dbReference>
<keyword evidence="8 12" id="KW-0594">Phospholipid biosynthesis</keyword>
<comment type="subcellular location">
    <molecule>Phosphatidylserine decarboxylase 1 beta chain</molecule>
    <subcellularLocation>
        <location evidence="12">Mitochondrion inner membrane</location>
        <topology evidence="12">Single-pass membrane protein</topology>
        <orientation evidence="12">Intermembrane side</orientation>
    </subcellularLocation>
</comment>
<protein>
    <recommendedName>
        <fullName evidence="12">Phosphatidylserine decarboxylase proenzyme 1, mitochondrial</fullName>
        <ecNumber evidence="12">4.1.1.65</ecNumber>
    </recommendedName>
    <component>
        <recommendedName>
            <fullName evidence="12">Phosphatidylserine decarboxylase 1 beta chain</fullName>
        </recommendedName>
    </component>
    <component>
        <recommendedName>
            <fullName evidence="12">Phosphatidylserine decarboxylase 1 alpha chain</fullName>
        </recommendedName>
    </component>
</protein>
<dbReference type="NCBIfam" id="TIGR00163">
    <property type="entry name" value="PS_decarb"/>
    <property type="match status" value="1"/>
</dbReference>
<dbReference type="AlphaFoldDB" id="A0A9W7ZYW4"/>
<feature type="topological domain" description="Mitochondrial intermembrane" evidence="12">
    <location>
        <begin position="137"/>
        <end position="566"/>
    </location>
</feature>
<proteinExistence type="inferred from homology"/>
<comment type="function">
    <text evidence="12">Catalyzes the formation of phosphatidylethanolamine (PtdEtn) from phosphatidylserine (PtdSer). Plays a central role in phospholipid metabolism and in the interorganelle trafficking of phosphatidylserine.</text>
</comment>
<feature type="region of interest" description="Disordered" evidence="13">
    <location>
        <begin position="347"/>
        <end position="374"/>
    </location>
</feature>
<feature type="chain" id="PRO_5041030781" description="Phosphatidylserine decarboxylase 1 alpha chain" evidence="12">
    <location>
        <begin position="533"/>
        <end position="566"/>
    </location>
</feature>
<comment type="PTM">
    <text evidence="12">Is synthesized initially as an inactive proenzyme. Formation of the active enzyme involves a self-maturation process in which the active site pyruvoyl group is generated from an internal serine residue via an autocatalytic post-translational modification. Two non-identical subunits are generated from the proenzyme in this reaction, and the pyruvate is formed at the N-terminus of the alpha chain, which is derived from the carboxyl end of the proenzyme. The autoendoproteolytic cleavage occurs by a canonical serine protease mechanism, in which the side chain hydroxyl group of the serine supplies its oxygen atom to form the C-terminus of the beta chain, while the remainder of the serine residue undergoes an oxidative deamination to produce ammonia and the pyruvoyl prosthetic group on the alpha chain. During this reaction, the Ser that is part of the protease active site of the proenzyme becomes the pyruvoyl prosthetic group, which constitutes an essential element of the active site of the mature decarboxylase.</text>
</comment>
<dbReference type="GO" id="GO:0004609">
    <property type="term" value="F:phosphatidylserine decarboxylase activity"/>
    <property type="evidence" value="ECO:0007669"/>
    <property type="project" value="UniProtKB-UniRule"/>
</dbReference>
<evidence type="ECO:0000313" key="15">
    <source>
        <dbReference type="Proteomes" id="UP001150538"/>
    </source>
</evidence>
<feature type="topological domain" description="Mitochondrial matrix" evidence="12">
    <location>
        <begin position="1"/>
        <end position="117"/>
    </location>
</feature>
<evidence type="ECO:0000256" key="10">
    <source>
        <dbReference type="ARBA" id="ARBA00023264"/>
    </source>
</evidence>
<evidence type="ECO:0000256" key="8">
    <source>
        <dbReference type="ARBA" id="ARBA00023209"/>
    </source>
</evidence>
<organism evidence="14 15">
    <name type="scientific">Mycoemilia scoparia</name>
    <dbReference type="NCBI Taxonomy" id="417184"/>
    <lineage>
        <taxon>Eukaryota</taxon>
        <taxon>Fungi</taxon>
        <taxon>Fungi incertae sedis</taxon>
        <taxon>Zoopagomycota</taxon>
        <taxon>Kickxellomycotina</taxon>
        <taxon>Kickxellomycetes</taxon>
        <taxon>Kickxellales</taxon>
        <taxon>Kickxellaceae</taxon>
        <taxon>Mycoemilia</taxon>
    </lineage>
</organism>
<name>A0A9W7ZYW4_9FUNG</name>
<keyword evidence="11 12" id="KW-0670">Pyruvate</keyword>
<accession>A0A9W7ZYW4</accession>
<dbReference type="OrthoDB" id="4330at2759"/>
<evidence type="ECO:0000256" key="2">
    <source>
        <dbReference type="ARBA" id="ARBA00022516"/>
    </source>
</evidence>
<dbReference type="GO" id="GO:0006646">
    <property type="term" value="P:phosphatidylethanolamine biosynthetic process"/>
    <property type="evidence" value="ECO:0007669"/>
    <property type="project" value="UniProtKB-UniRule"/>
</dbReference>
<evidence type="ECO:0000256" key="4">
    <source>
        <dbReference type="ARBA" id="ARBA00022793"/>
    </source>
</evidence>
<evidence type="ECO:0000256" key="3">
    <source>
        <dbReference type="ARBA" id="ARBA00022692"/>
    </source>
</evidence>
<feature type="active site" description="Charge relay system; for autoendoproteolytic cleavage activity" evidence="12">
    <location>
        <position position="418"/>
    </location>
</feature>
<keyword evidence="9 12" id="KW-0456">Lyase</keyword>
<dbReference type="InterPro" id="IPR003817">
    <property type="entry name" value="PS_Dcarbxylase"/>
</dbReference>
<comment type="catalytic activity">
    <reaction evidence="12">
        <text>a 1,2-diacyl-sn-glycero-3-phospho-L-serine + H(+) = a 1,2-diacyl-sn-glycero-3-phosphoethanolamine + CO2</text>
        <dbReference type="Rhea" id="RHEA:20828"/>
        <dbReference type="ChEBI" id="CHEBI:15378"/>
        <dbReference type="ChEBI" id="CHEBI:16526"/>
        <dbReference type="ChEBI" id="CHEBI:57262"/>
        <dbReference type="ChEBI" id="CHEBI:64612"/>
        <dbReference type="EC" id="4.1.1.65"/>
    </reaction>
</comment>
<comment type="similarity">
    <text evidence="12">Belongs to the phosphatidylserine decarboxylase family. PSD-B subfamily. Eukaryotic type I sub-subfamily.</text>
</comment>
<feature type="site" description="Cleavage (non-hydrolytic); by autocatalysis" evidence="12">
    <location>
        <begin position="532"/>
        <end position="533"/>
    </location>
</feature>
<dbReference type="InterPro" id="IPR033177">
    <property type="entry name" value="PSD-B"/>
</dbReference>
<feature type="chain" id="PRO_5041030782" description="Phosphatidylserine decarboxylase 1 beta chain" evidence="12">
    <location>
        <begin position="1"/>
        <end position="532"/>
    </location>
</feature>
<comment type="caution">
    <text evidence="14">The sequence shown here is derived from an EMBL/GenBank/DDBJ whole genome shotgun (WGS) entry which is preliminary data.</text>
</comment>
<feature type="active site" description="Schiff-base intermediate with substrate; via pyruvic acid; for decarboxylase activity" evidence="12">
    <location>
        <position position="533"/>
    </location>
</feature>
<feature type="modified residue" description="Pyruvic acid (Ser); by autocatalysis" evidence="12">
    <location>
        <position position="533"/>
    </location>
</feature>
<dbReference type="HAMAP" id="MF_03208">
    <property type="entry name" value="PS_decarb_PSD_B_type1_euk"/>
    <property type="match status" value="1"/>
</dbReference>
<dbReference type="InterPro" id="IPR033661">
    <property type="entry name" value="PSD_type1_euk"/>
</dbReference>
<feature type="compositionally biased region" description="Basic and acidic residues" evidence="13">
    <location>
        <begin position="98"/>
        <end position="107"/>
    </location>
</feature>
<comment type="subunit">
    <text evidence="12">Heterodimer of a large membrane-associated beta subunit and a small pyruvoyl-containing alpha subunit.</text>
</comment>
<evidence type="ECO:0000256" key="9">
    <source>
        <dbReference type="ARBA" id="ARBA00023239"/>
    </source>
</evidence>
<evidence type="ECO:0000256" key="7">
    <source>
        <dbReference type="ARBA" id="ARBA00023136"/>
    </source>
</evidence>
<keyword evidence="15" id="KW-1185">Reference proteome</keyword>
<evidence type="ECO:0000256" key="11">
    <source>
        <dbReference type="ARBA" id="ARBA00023317"/>
    </source>
</evidence>
<keyword evidence="12" id="KW-0496">Mitochondrion</keyword>
<evidence type="ECO:0000256" key="5">
    <source>
        <dbReference type="ARBA" id="ARBA00022989"/>
    </source>
</evidence>
<comment type="pathway">
    <text evidence="1">Lipid metabolism.</text>
</comment>
<dbReference type="GO" id="GO:0016540">
    <property type="term" value="P:protein autoprocessing"/>
    <property type="evidence" value="ECO:0007669"/>
    <property type="project" value="UniProtKB-UniRule"/>
</dbReference>
<dbReference type="EC" id="4.1.1.65" evidence="12"/>
<gene>
    <name evidence="12 14" type="primary">PSD1</name>
    <name evidence="14" type="ORF">H4219_003928</name>
</gene>
<comment type="cofactor">
    <cofactor evidence="12">
        <name>pyruvate</name>
        <dbReference type="ChEBI" id="CHEBI:15361"/>
    </cofactor>
    <text evidence="12">Binds 1 pyruvoyl group covalently per subunit.</text>
</comment>
<dbReference type="Pfam" id="PF02666">
    <property type="entry name" value="PS_Dcarbxylase"/>
    <property type="match status" value="2"/>
</dbReference>
<feature type="active site" description="Charge relay system; for autoendoproteolytic cleavage activity" evidence="12">
    <location>
        <position position="533"/>
    </location>
</feature>
<sequence>MLNILGKSTISGYLRSLPSASSNSHRHHTLTCIGKQSRYLVSTNLLLLRSPRHISSLIFYRTSTNVNVNSRSQCYQKYSTGPKPSSSSFNNNNGKNNKNQEEAKDNTENDESNIRWYWIPASVGLSVIAIQHLYKTYQKEKQRQLDIQSPVHNTIPGGDKNDKIILTGPWQVHVLAALPLKTMSRLFGYFNELTIPVTLRKPLLGFYAWLFGCNLEEMKDPDLRNYPNLSTFFYRELKEDVRPIADMNDPASLVSPSDGRILHFGVVEQRRVEQVKGLTYNLDSFFGLENNKINQQDDGDGDDKEDQEYDYKIRSQSTLRLAESSQSDSAVSDMEFANVNGIPYSVDSLLGNNSNNEQENQDQSQSSDNKSKLQQERSSSLGSVLVSALKDLGTRIKPNNKLFFCVIYLAPGDYHRFHSPANWVVEGRRHFAGELYSVSPYIASILPNLFVLNERVVLLGRWKYGFMSMVPVGATNVGSIQINFDKDLKTNTNDIKEIQHQNFTETVYKDHSYILGGVRLHKGQEVGGFKLGSTVVLVFEAPESFKFAVETNQYVRMGEYLGGTKQ</sequence>
<comment type="pathway">
    <text evidence="12">Phospholipid metabolism; phosphatidylethanolamine biosynthesis; phosphatidylethanolamine from CDP-diacylglycerol: step 2/2.</text>
</comment>
<feature type="active site" description="Charge relay system; for autoendoproteolytic cleavage activity" evidence="12">
    <location>
        <position position="258"/>
    </location>
</feature>
<keyword evidence="5 12" id="KW-1133">Transmembrane helix</keyword>
<keyword evidence="6 12" id="KW-0443">Lipid metabolism</keyword>
<dbReference type="PANTHER" id="PTHR10067:SF6">
    <property type="entry name" value="PHOSPHATIDYLSERINE DECARBOXYLASE PROENZYME, MITOCHONDRIAL"/>
    <property type="match status" value="1"/>
</dbReference>
<keyword evidence="10 12" id="KW-1208">Phospholipid metabolism</keyword>
<reference evidence="14" key="1">
    <citation type="submission" date="2022-07" db="EMBL/GenBank/DDBJ databases">
        <title>Phylogenomic reconstructions and comparative analyses of Kickxellomycotina fungi.</title>
        <authorList>
            <person name="Reynolds N.K."/>
            <person name="Stajich J.E."/>
            <person name="Barry K."/>
            <person name="Grigoriev I.V."/>
            <person name="Crous P."/>
            <person name="Smith M.E."/>
        </authorList>
    </citation>
    <scope>NUCLEOTIDE SEQUENCE</scope>
    <source>
        <strain evidence="14">NBRC 100468</strain>
    </source>
</reference>
<keyword evidence="12" id="KW-0999">Mitochondrion inner membrane</keyword>
<keyword evidence="4 12" id="KW-0210">Decarboxylase</keyword>
<keyword evidence="7 12" id="KW-0472">Membrane</keyword>
<feature type="compositionally biased region" description="Low complexity" evidence="13">
    <location>
        <begin position="348"/>
        <end position="368"/>
    </location>
</feature>
<keyword evidence="3 12" id="KW-0812">Transmembrane</keyword>
<evidence type="ECO:0000256" key="6">
    <source>
        <dbReference type="ARBA" id="ARBA00023098"/>
    </source>
</evidence>
<evidence type="ECO:0000256" key="12">
    <source>
        <dbReference type="HAMAP-Rule" id="MF_03208"/>
    </source>
</evidence>
<keyword evidence="2 12" id="KW-0444">Lipid biosynthesis</keyword>
<dbReference type="GO" id="GO:0005743">
    <property type="term" value="C:mitochondrial inner membrane"/>
    <property type="evidence" value="ECO:0007669"/>
    <property type="project" value="UniProtKB-SubCell"/>
</dbReference>
<feature type="region of interest" description="Disordered" evidence="13">
    <location>
        <begin position="75"/>
        <end position="108"/>
    </location>
</feature>
<feature type="compositionally biased region" description="Low complexity" evidence="13">
    <location>
        <begin position="81"/>
        <end position="97"/>
    </location>
</feature>
<evidence type="ECO:0000256" key="1">
    <source>
        <dbReference type="ARBA" id="ARBA00005189"/>
    </source>
</evidence>
<keyword evidence="12" id="KW-0865">Zymogen</keyword>
<comment type="subcellular location">
    <molecule>Phosphatidylserine decarboxylase 1 alpha chain</molecule>
    <subcellularLocation>
        <location evidence="12">Mitochondrion inner membrane</location>
        <topology evidence="12">Peripheral membrane protein</topology>
        <orientation evidence="12">Intermembrane side</orientation>
    </subcellularLocation>
    <text evidence="12">Anchored to the mitochondrial inner membrane through its interaction with the integral membrane beta chain.</text>
</comment>
<dbReference type="EMBL" id="JANBPU010000112">
    <property type="protein sequence ID" value="KAJ1916166.1"/>
    <property type="molecule type" value="Genomic_DNA"/>
</dbReference>